<dbReference type="InterPro" id="IPR000594">
    <property type="entry name" value="ThiF_NAD_FAD-bd"/>
</dbReference>
<dbReference type="GO" id="GO:0016925">
    <property type="term" value="P:protein sumoylation"/>
    <property type="evidence" value="ECO:0007669"/>
    <property type="project" value="TreeGrafter"/>
</dbReference>
<dbReference type="PANTHER" id="PTHR10953">
    <property type="entry name" value="UBIQUITIN-ACTIVATING ENZYME E1"/>
    <property type="match status" value="1"/>
</dbReference>
<reference evidence="2 3" key="1">
    <citation type="journal article" date="2018" name="MBio">
        <title>Comparative Genomics Reveals the Core Gene Toolbox for the Fungus-Insect Symbiosis.</title>
        <authorList>
            <person name="Wang Y."/>
            <person name="Stata M."/>
            <person name="Wang W."/>
            <person name="Stajich J.E."/>
            <person name="White M.M."/>
            <person name="Moncalvo J.M."/>
        </authorList>
    </citation>
    <scope>NUCLEOTIDE SEQUENCE [LARGE SCALE GENOMIC DNA]</scope>
    <source>
        <strain evidence="2 3">SC-DP-2</strain>
    </source>
</reference>
<dbReference type="Gene3D" id="3.40.50.720">
    <property type="entry name" value="NAD(P)-binding Rossmann-like Domain"/>
    <property type="match status" value="1"/>
</dbReference>
<keyword evidence="3" id="KW-1185">Reference proteome</keyword>
<evidence type="ECO:0000313" key="2">
    <source>
        <dbReference type="EMBL" id="PVU88115.1"/>
    </source>
</evidence>
<dbReference type="Pfam" id="PF00899">
    <property type="entry name" value="ThiF"/>
    <property type="match status" value="1"/>
</dbReference>
<evidence type="ECO:0000259" key="1">
    <source>
        <dbReference type="Pfam" id="PF00899"/>
    </source>
</evidence>
<proteinExistence type="predicted"/>
<protein>
    <recommendedName>
        <fullName evidence="1">THIF-type NAD/FAD binding fold domain-containing protein</fullName>
    </recommendedName>
</protein>
<dbReference type="PROSITE" id="PS51257">
    <property type="entry name" value="PROKAR_LIPOPROTEIN"/>
    <property type="match status" value="1"/>
</dbReference>
<comment type="caution">
    <text evidence="2">The sequence shown here is derived from an EMBL/GenBank/DDBJ whole genome shotgun (WGS) entry which is preliminary data.</text>
</comment>
<dbReference type="SUPFAM" id="SSF69572">
    <property type="entry name" value="Activating enzymes of the ubiquitin-like proteins"/>
    <property type="match status" value="1"/>
</dbReference>
<feature type="non-terminal residue" evidence="2">
    <location>
        <position position="169"/>
    </location>
</feature>
<dbReference type="InterPro" id="IPR035985">
    <property type="entry name" value="Ubiquitin-activating_enz"/>
</dbReference>
<dbReference type="GO" id="GO:0019948">
    <property type="term" value="F:SUMO activating enzyme activity"/>
    <property type="evidence" value="ECO:0007669"/>
    <property type="project" value="TreeGrafter"/>
</dbReference>
<evidence type="ECO:0000313" key="3">
    <source>
        <dbReference type="Proteomes" id="UP000245609"/>
    </source>
</evidence>
<dbReference type="EMBL" id="MBFS01003191">
    <property type="protein sequence ID" value="PVU88115.1"/>
    <property type="molecule type" value="Genomic_DNA"/>
</dbReference>
<accession>A0A2T9Y725</accession>
<dbReference type="AlphaFoldDB" id="A0A2T9Y725"/>
<sequence length="169" mass="18608">MLTQPDKLPLLKSSKVLLVGSGGVGCEVLKNLAFSGFLDITLIDLDTIELSNLNRQFLFRNKHIGMPKATVAANSILQMNPNISVTPIVDNIKNPKLSINWFSSFQIVINALDNLDARRHVNLMCQAANIPLIETGTAGYSGQTTVILRNLTECFECQPKPLEQKTFPV</sequence>
<dbReference type="Proteomes" id="UP000245609">
    <property type="component" value="Unassembled WGS sequence"/>
</dbReference>
<dbReference type="InterPro" id="IPR045886">
    <property type="entry name" value="ThiF/MoeB/HesA"/>
</dbReference>
<gene>
    <name evidence="2" type="ORF">BB560_006395</name>
</gene>
<dbReference type="GO" id="GO:0031510">
    <property type="term" value="C:SUMO activating enzyme complex"/>
    <property type="evidence" value="ECO:0007669"/>
    <property type="project" value="TreeGrafter"/>
</dbReference>
<dbReference type="PANTHER" id="PTHR10953:SF5">
    <property type="entry name" value="SUMO-ACTIVATING ENZYME SUBUNIT 2"/>
    <property type="match status" value="1"/>
</dbReference>
<dbReference type="GO" id="GO:0005737">
    <property type="term" value="C:cytoplasm"/>
    <property type="evidence" value="ECO:0007669"/>
    <property type="project" value="TreeGrafter"/>
</dbReference>
<organism evidence="2 3">
    <name type="scientific">Smittium megazygosporum</name>
    <dbReference type="NCBI Taxonomy" id="133381"/>
    <lineage>
        <taxon>Eukaryota</taxon>
        <taxon>Fungi</taxon>
        <taxon>Fungi incertae sedis</taxon>
        <taxon>Zoopagomycota</taxon>
        <taxon>Kickxellomycotina</taxon>
        <taxon>Harpellomycetes</taxon>
        <taxon>Harpellales</taxon>
        <taxon>Legeriomycetaceae</taxon>
        <taxon>Smittium</taxon>
    </lineage>
</organism>
<name>A0A2T9Y725_9FUNG</name>
<dbReference type="STRING" id="133381.A0A2T9Y725"/>
<dbReference type="OrthoDB" id="10255449at2759"/>
<feature type="domain" description="THIF-type NAD/FAD binding fold" evidence="1">
    <location>
        <begin position="10"/>
        <end position="166"/>
    </location>
</feature>